<evidence type="ECO:0000259" key="1">
    <source>
        <dbReference type="Pfam" id="PF05592"/>
    </source>
</evidence>
<dbReference type="RefSeq" id="WP_326085913.1">
    <property type="nucleotide sequence ID" value="NZ_JARLKZ010000003.1"/>
</dbReference>
<name>A0ABU6GJY4_9BACL</name>
<comment type="caution">
    <text evidence="5">The sequence shown here is derived from an EMBL/GenBank/DDBJ whole genome shotgun (WGS) entry which is preliminary data.</text>
</comment>
<dbReference type="Pfam" id="PF17389">
    <property type="entry name" value="Bac_rhamnosid6H"/>
    <property type="match status" value="1"/>
</dbReference>
<keyword evidence="5" id="KW-0378">Hydrolase</keyword>
<dbReference type="Gene3D" id="2.60.420.10">
    <property type="entry name" value="Maltose phosphorylase, domain 3"/>
    <property type="match status" value="1"/>
</dbReference>
<evidence type="ECO:0000259" key="3">
    <source>
        <dbReference type="Pfam" id="PF17389"/>
    </source>
</evidence>
<reference evidence="5 6" key="1">
    <citation type="submission" date="2023-03" db="EMBL/GenBank/DDBJ databases">
        <title>Bacillus Genome Sequencing.</title>
        <authorList>
            <person name="Dunlap C."/>
        </authorList>
    </citation>
    <scope>NUCLEOTIDE SEQUENCE [LARGE SCALE GENOMIC DNA]</scope>
    <source>
        <strain evidence="5 6">BD-525</strain>
    </source>
</reference>
<dbReference type="GO" id="GO:0016787">
    <property type="term" value="F:hydrolase activity"/>
    <property type="evidence" value="ECO:0007669"/>
    <property type="project" value="UniProtKB-KW"/>
</dbReference>
<evidence type="ECO:0000259" key="4">
    <source>
        <dbReference type="Pfam" id="PF17390"/>
    </source>
</evidence>
<dbReference type="EMBL" id="JARLKZ010000003">
    <property type="protein sequence ID" value="MEC0239020.1"/>
    <property type="molecule type" value="Genomic_DNA"/>
</dbReference>
<dbReference type="Gene3D" id="1.50.10.10">
    <property type="match status" value="1"/>
</dbReference>
<dbReference type="SUPFAM" id="SSF48208">
    <property type="entry name" value="Six-hairpin glycosidases"/>
    <property type="match status" value="1"/>
</dbReference>
<organism evidence="5 6">
    <name type="scientific">Paenibacillus dokdonensis</name>
    <dbReference type="NCBI Taxonomy" id="2567944"/>
    <lineage>
        <taxon>Bacteria</taxon>
        <taxon>Bacillati</taxon>
        <taxon>Bacillota</taxon>
        <taxon>Bacilli</taxon>
        <taxon>Bacillales</taxon>
        <taxon>Paenibacillaceae</taxon>
        <taxon>Paenibacillus</taxon>
    </lineage>
</organism>
<proteinExistence type="predicted"/>
<feature type="domain" description="Alpha-L-rhamnosidase six-hairpin glycosidase" evidence="3">
    <location>
        <begin position="347"/>
        <end position="691"/>
    </location>
</feature>
<dbReference type="InterPro" id="IPR035398">
    <property type="entry name" value="Bac_rhamnosid_C"/>
</dbReference>
<sequence>MGIEQWSAKWIWAPDTASANNVYVEARTTFKINQRVESAMLRVSANQSYKLYINGMEIGRGPAPADLEWMSYDSYDAANYLRDGVNVIALVAHNFGKDPIVTHQLQGPGGLICQLDLSEADGSQGIVIRRIASGSDWKCRRSPRWKEGVSRLHLWGGYREMIDMAEDDGWEEPEYDDSAWPFAVTVSEAEHPDSVWPRLLPREIPYLQETWVSPVAVVAAESYFGGILSPEGLLAEKRKYGIKAVEVDASVPGSYPQITYDFGKEMVGYPELEVYAEQGGVLQLYYGESLELALTDTFLLRKGRNKLTPLGRRAFRFMKAAVMATPVPLHIERLEIRFVHYPYSGGGEFRCSDERLNRIWETGRYTTIVNSQNHFEDCPHREAALWVADSVIMAKVVYQTFSDTALIRKSLMQAARIQNPDGSIAGTGPQRNTFLLPDFCAHWLFGVWEYYLYTQDKVFLHEVWPYVEKLVSWFKAQEDESGLFANANRDSWWCFIDWTDDIERKDRVTAVSCFYYKFLTTAALMAAELNEAGTAAVFAEQAAVLRQSIRHQLRVPGTFVFADCMTDEGLSTSITAQTNFAAAWSGVMEDGEAEAFIRDYYLQEKLPPIRGAFFQFIVLETLFSYGFAEQAITKIRSYWGEMLDRGATTWWETFDPSLPFVTTPSPYLGHTPTYLQDSIPVSLSHGWGASPTYLLSRELVGIDMSEAGTGAIALHPTIVEGIDWAEATVPSAYGEIHARWEREADVRILFKAVLPAEVTWSTPDLDHMDVIQKEGKVCISGEIPVRINGKADKIAIPVKGNNTH</sequence>
<feature type="domain" description="Alpha-L-rhamnosidase concanavalin-like" evidence="1">
    <location>
        <begin position="259"/>
        <end position="304"/>
    </location>
</feature>
<dbReference type="PANTHER" id="PTHR34987:SF2">
    <property type="entry name" value="B, PUTATIVE (AFU_ORTHOLOGUE AFUA_7G05040)-RELATED"/>
    <property type="match status" value="1"/>
</dbReference>
<dbReference type="Gene3D" id="2.60.120.260">
    <property type="entry name" value="Galactose-binding domain-like"/>
    <property type="match status" value="2"/>
</dbReference>
<evidence type="ECO:0000259" key="2">
    <source>
        <dbReference type="Pfam" id="PF08531"/>
    </source>
</evidence>
<protein>
    <submittedName>
        <fullName evidence="5">Family 78 glycoside hydrolase catalytic domain</fullName>
    </submittedName>
</protein>
<gene>
    <name evidence="5" type="ORF">P4H66_03930</name>
</gene>
<dbReference type="SUPFAM" id="SSF49785">
    <property type="entry name" value="Galactose-binding domain-like"/>
    <property type="match status" value="1"/>
</dbReference>
<dbReference type="InterPro" id="IPR008928">
    <property type="entry name" value="6-hairpin_glycosidase_sf"/>
</dbReference>
<keyword evidence="6" id="KW-1185">Reference proteome</keyword>
<dbReference type="InterPro" id="IPR013737">
    <property type="entry name" value="Bac_rhamnosid_N"/>
</dbReference>
<evidence type="ECO:0000313" key="5">
    <source>
        <dbReference type="EMBL" id="MEC0239020.1"/>
    </source>
</evidence>
<dbReference type="InterPro" id="IPR008979">
    <property type="entry name" value="Galactose-bd-like_sf"/>
</dbReference>
<dbReference type="PANTHER" id="PTHR34987">
    <property type="entry name" value="C, PUTATIVE (AFU_ORTHOLOGUE AFUA_3G02880)-RELATED"/>
    <property type="match status" value="1"/>
</dbReference>
<accession>A0ABU6GJY4</accession>
<dbReference type="Pfam" id="PF08531">
    <property type="entry name" value="Bac_rhamnosid_N"/>
    <property type="match status" value="1"/>
</dbReference>
<evidence type="ECO:0000313" key="6">
    <source>
        <dbReference type="Proteomes" id="UP001344632"/>
    </source>
</evidence>
<dbReference type="InterPro" id="IPR012341">
    <property type="entry name" value="6hp_glycosidase-like_sf"/>
</dbReference>
<dbReference type="Pfam" id="PF05592">
    <property type="entry name" value="Bac_rhamnosid"/>
    <property type="match status" value="1"/>
</dbReference>
<dbReference type="InterPro" id="IPR008902">
    <property type="entry name" value="Rhamnosid_concanavalin"/>
</dbReference>
<feature type="domain" description="Bacterial alpha-L-rhamnosidase N-terminal" evidence="2">
    <location>
        <begin position="35"/>
        <end position="188"/>
    </location>
</feature>
<dbReference type="Proteomes" id="UP001344632">
    <property type="component" value="Unassembled WGS sequence"/>
</dbReference>
<dbReference type="InterPro" id="IPR035396">
    <property type="entry name" value="Bac_rhamnosid6H"/>
</dbReference>
<dbReference type="Pfam" id="PF17390">
    <property type="entry name" value="Bac_rhamnosid_C"/>
    <property type="match status" value="1"/>
</dbReference>
<feature type="domain" description="Alpha-L-rhamnosidase C-terminal" evidence="4">
    <location>
        <begin position="701"/>
        <end position="759"/>
    </location>
</feature>